<dbReference type="InterPro" id="IPR000515">
    <property type="entry name" value="MetI-like"/>
</dbReference>
<dbReference type="GO" id="GO:0043190">
    <property type="term" value="C:ATP-binding cassette (ABC) transporter complex"/>
    <property type="evidence" value="ECO:0007669"/>
    <property type="project" value="InterPro"/>
</dbReference>
<evidence type="ECO:0000256" key="9">
    <source>
        <dbReference type="RuleBase" id="RU363032"/>
    </source>
</evidence>
<feature type="transmembrane region" description="Helical" evidence="9">
    <location>
        <begin position="53"/>
        <end position="79"/>
    </location>
</feature>
<dbReference type="CDD" id="cd06261">
    <property type="entry name" value="TM_PBP2"/>
    <property type="match status" value="1"/>
</dbReference>
<keyword evidence="8 9" id="KW-0472">Membrane</keyword>
<dbReference type="RefSeq" id="WP_156702649.1">
    <property type="nucleotide sequence ID" value="NZ_CACRUP010000024.1"/>
</dbReference>
<evidence type="ECO:0000256" key="3">
    <source>
        <dbReference type="ARBA" id="ARBA00022448"/>
    </source>
</evidence>
<keyword evidence="7 9" id="KW-1133">Transmembrane helix</keyword>
<evidence type="ECO:0000313" key="11">
    <source>
        <dbReference type="EMBL" id="VYU22898.1"/>
    </source>
</evidence>
<evidence type="ECO:0000256" key="1">
    <source>
        <dbReference type="ARBA" id="ARBA00004651"/>
    </source>
</evidence>
<dbReference type="PANTHER" id="PTHR30614">
    <property type="entry name" value="MEMBRANE COMPONENT OF AMINO ACID ABC TRANSPORTER"/>
    <property type="match status" value="1"/>
</dbReference>
<sequence>MGIIAKQFAFASKYLPTYLNGAVTTVELSIIGVLLGFTIGLLLALMKTSKIKLLNILSSIYIEVVRGTPMLVQIMIVYFGLKKIIPEQFTLLTAPMFLCALSISLNSAAYVAEIIRSGISSVDPGQMEAARSLGLNKKQAMAKVIMPQAIKNILPALVNEFITLIKESSITYTVGVGELMYAGKTISSGTYQLVKPFIFVAVIYFIMTFSLSKALGLLERRLAND</sequence>
<dbReference type="PROSITE" id="PS50928">
    <property type="entry name" value="ABC_TM1"/>
    <property type="match status" value="1"/>
</dbReference>
<feature type="domain" description="ABC transmembrane type-1" evidence="10">
    <location>
        <begin position="22"/>
        <end position="215"/>
    </location>
</feature>
<dbReference type="FunFam" id="1.10.3720.10:FF:000033">
    <property type="entry name" value="Polar amino acid ABC transporter permease"/>
    <property type="match status" value="1"/>
</dbReference>
<protein>
    <submittedName>
        <fullName evidence="11">Arginine transport system permease protein ArtQ</fullName>
    </submittedName>
</protein>
<name>A0A6N3D6K2_9FIRM</name>
<evidence type="ECO:0000256" key="8">
    <source>
        <dbReference type="ARBA" id="ARBA00023136"/>
    </source>
</evidence>
<dbReference type="EMBL" id="CACRUP010000024">
    <property type="protein sequence ID" value="VYU22898.1"/>
    <property type="molecule type" value="Genomic_DNA"/>
</dbReference>
<accession>A0A6N3D6K2</accession>
<reference evidence="11" key="1">
    <citation type="submission" date="2019-11" db="EMBL/GenBank/DDBJ databases">
        <authorList>
            <person name="Feng L."/>
        </authorList>
    </citation>
    <scope>NUCLEOTIDE SEQUENCE</scope>
    <source>
        <strain evidence="11">PgorbachiiLFYP46</strain>
    </source>
</reference>
<dbReference type="InterPro" id="IPR043429">
    <property type="entry name" value="ArtM/GltK/GlnP/TcyL/YhdX-like"/>
</dbReference>
<dbReference type="Pfam" id="PF00528">
    <property type="entry name" value="BPD_transp_1"/>
    <property type="match status" value="1"/>
</dbReference>
<evidence type="ECO:0000259" key="10">
    <source>
        <dbReference type="PROSITE" id="PS50928"/>
    </source>
</evidence>
<keyword evidence="6" id="KW-0029">Amino-acid transport</keyword>
<dbReference type="InterPro" id="IPR010065">
    <property type="entry name" value="AA_ABC_transptr_permease_3TM"/>
</dbReference>
<keyword evidence="5 9" id="KW-0812">Transmembrane</keyword>
<feature type="transmembrane region" description="Helical" evidence="9">
    <location>
        <begin position="28"/>
        <end position="46"/>
    </location>
</feature>
<dbReference type="AlphaFoldDB" id="A0A6N3D6K2"/>
<comment type="subcellular location">
    <subcellularLocation>
        <location evidence="1 9">Cell membrane</location>
        <topology evidence="1 9">Multi-pass membrane protein</topology>
    </subcellularLocation>
</comment>
<comment type="similarity">
    <text evidence="2">Belongs to the binding-protein-dependent transport system permease family. HisMQ subfamily.</text>
</comment>
<dbReference type="Gene3D" id="1.10.3720.10">
    <property type="entry name" value="MetI-like"/>
    <property type="match status" value="1"/>
</dbReference>
<dbReference type="GO" id="GO:0022857">
    <property type="term" value="F:transmembrane transporter activity"/>
    <property type="evidence" value="ECO:0007669"/>
    <property type="project" value="InterPro"/>
</dbReference>
<dbReference type="PANTHER" id="PTHR30614:SF20">
    <property type="entry name" value="GLUTAMINE TRANSPORT SYSTEM PERMEASE PROTEIN GLNP"/>
    <property type="match status" value="1"/>
</dbReference>
<feature type="transmembrane region" description="Helical" evidence="9">
    <location>
        <begin position="197"/>
        <end position="218"/>
    </location>
</feature>
<dbReference type="NCBIfam" id="TIGR01726">
    <property type="entry name" value="HEQRo_perm_3TM"/>
    <property type="match status" value="1"/>
</dbReference>
<keyword evidence="3 9" id="KW-0813">Transport</keyword>
<dbReference type="SUPFAM" id="SSF161098">
    <property type="entry name" value="MetI-like"/>
    <property type="match status" value="1"/>
</dbReference>
<feature type="transmembrane region" description="Helical" evidence="9">
    <location>
        <begin position="91"/>
        <end position="112"/>
    </location>
</feature>
<keyword evidence="4" id="KW-1003">Cell membrane</keyword>
<evidence type="ECO:0000256" key="6">
    <source>
        <dbReference type="ARBA" id="ARBA00022970"/>
    </source>
</evidence>
<evidence type="ECO:0000256" key="5">
    <source>
        <dbReference type="ARBA" id="ARBA00022692"/>
    </source>
</evidence>
<gene>
    <name evidence="11" type="primary">artQ</name>
    <name evidence="11" type="ORF">PGLFYP46_00577</name>
</gene>
<dbReference type="GO" id="GO:0006865">
    <property type="term" value="P:amino acid transport"/>
    <property type="evidence" value="ECO:0007669"/>
    <property type="project" value="UniProtKB-KW"/>
</dbReference>
<evidence type="ECO:0000256" key="4">
    <source>
        <dbReference type="ARBA" id="ARBA00022475"/>
    </source>
</evidence>
<evidence type="ECO:0000256" key="2">
    <source>
        <dbReference type="ARBA" id="ARBA00010072"/>
    </source>
</evidence>
<evidence type="ECO:0000256" key="7">
    <source>
        <dbReference type="ARBA" id="ARBA00022989"/>
    </source>
</evidence>
<proteinExistence type="inferred from homology"/>
<dbReference type="InterPro" id="IPR035906">
    <property type="entry name" value="MetI-like_sf"/>
</dbReference>
<organism evidence="11">
    <name type="scientific">Peptoniphilus gorbachii</name>
    <dbReference type="NCBI Taxonomy" id="411567"/>
    <lineage>
        <taxon>Bacteria</taxon>
        <taxon>Bacillati</taxon>
        <taxon>Bacillota</taxon>
        <taxon>Tissierellia</taxon>
        <taxon>Tissierellales</taxon>
        <taxon>Peptoniphilaceae</taxon>
        <taxon>Peptoniphilus</taxon>
    </lineage>
</organism>